<sequence>MFFGGPDVAQLLDVGSLEAHRLRGGTGDEDEIFFWYALLDRWSIRNDRRPMGVLGFTRPVARP</sequence>
<dbReference type="EMBL" id="CP022603">
    <property type="protein sequence ID" value="ASV84837.1"/>
    <property type="molecule type" value="Genomic_DNA"/>
</dbReference>
<evidence type="ECO:0000313" key="1">
    <source>
        <dbReference type="EMBL" id="ASV84837.1"/>
    </source>
</evidence>
<protein>
    <submittedName>
        <fullName evidence="1">Uncharacterized protein</fullName>
    </submittedName>
</protein>
<organism evidence="1 2">
    <name type="scientific">Ochrobactrum quorumnocens</name>
    <dbReference type="NCBI Taxonomy" id="271865"/>
    <lineage>
        <taxon>Bacteria</taxon>
        <taxon>Pseudomonadati</taxon>
        <taxon>Pseudomonadota</taxon>
        <taxon>Alphaproteobacteria</taxon>
        <taxon>Hyphomicrobiales</taxon>
        <taxon>Brucellaceae</taxon>
        <taxon>Brucella/Ochrobactrum group</taxon>
        <taxon>Ochrobactrum</taxon>
    </lineage>
</organism>
<proteinExistence type="predicted"/>
<accession>A0A248UDD9</accession>
<evidence type="ECO:0000313" key="2">
    <source>
        <dbReference type="Proteomes" id="UP000215256"/>
    </source>
</evidence>
<dbReference type="AlphaFoldDB" id="A0A248UDD9"/>
<dbReference type="KEGG" id="och:CES85_5641"/>
<name>A0A248UDD9_9HYPH</name>
<gene>
    <name evidence="1" type="ORF">CES85_5641</name>
</gene>
<dbReference type="Proteomes" id="UP000215256">
    <property type="component" value="Chromosome 2"/>
</dbReference>
<reference evidence="1 2" key="1">
    <citation type="submission" date="2017-07" db="EMBL/GenBank/DDBJ databases">
        <title>Phylogenetic study on the rhizospheric bacterium Ochrobactrum sp. A44.</title>
        <authorList>
            <person name="Krzyzanowska D.M."/>
            <person name="Ossowicki A."/>
            <person name="Rajewska M."/>
            <person name="Maciag T."/>
            <person name="Kaczynski Z."/>
            <person name="Czerwicka M."/>
            <person name="Jafra S."/>
        </authorList>
    </citation>
    <scope>NUCLEOTIDE SEQUENCE [LARGE SCALE GENOMIC DNA]</scope>
    <source>
        <strain evidence="1 2">A44</strain>
    </source>
</reference>